<feature type="transmembrane region" description="Helical" evidence="1">
    <location>
        <begin position="7"/>
        <end position="24"/>
    </location>
</feature>
<evidence type="ECO:0000256" key="1">
    <source>
        <dbReference type="SAM" id="Phobius"/>
    </source>
</evidence>
<protein>
    <submittedName>
        <fullName evidence="3">MPP superfamily phosphohydrolase</fullName>
    </submittedName>
</protein>
<feature type="transmembrane region" description="Helical" evidence="1">
    <location>
        <begin position="109"/>
        <end position="128"/>
    </location>
</feature>
<organism evidence="3 4">
    <name type="scientific">Alkalicoccobacillus murimartini</name>
    <dbReference type="NCBI Taxonomy" id="171685"/>
    <lineage>
        <taxon>Bacteria</taxon>
        <taxon>Bacillati</taxon>
        <taxon>Bacillota</taxon>
        <taxon>Bacilli</taxon>
        <taxon>Bacillales</taxon>
        <taxon>Bacillaceae</taxon>
        <taxon>Alkalicoccobacillus</taxon>
    </lineage>
</organism>
<keyword evidence="1" id="KW-0472">Membrane</keyword>
<dbReference type="Pfam" id="PF00149">
    <property type="entry name" value="Metallophos"/>
    <property type="match status" value="1"/>
</dbReference>
<feature type="transmembrane region" description="Helical" evidence="1">
    <location>
        <begin position="70"/>
        <end position="89"/>
    </location>
</feature>
<dbReference type="InterPro" id="IPR029052">
    <property type="entry name" value="Metallo-depent_PP-like"/>
</dbReference>
<gene>
    <name evidence="3" type="ORF">J2S05_001984</name>
</gene>
<evidence type="ECO:0000313" key="3">
    <source>
        <dbReference type="EMBL" id="MDQ0207185.1"/>
    </source>
</evidence>
<dbReference type="Proteomes" id="UP001225034">
    <property type="component" value="Unassembled WGS sequence"/>
</dbReference>
<feature type="transmembrane region" description="Helical" evidence="1">
    <location>
        <begin position="44"/>
        <end position="63"/>
    </location>
</feature>
<dbReference type="EMBL" id="JAUSUA010000002">
    <property type="protein sequence ID" value="MDQ0207185.1"/>
    <property type="molecule type" value="Genomic_DNA"/>
</dbReference>
<dbReference type="SUPFAM" id="SSF56300">
    <property type="entry name" value="Metallo-dependent phosphatases"/>
    <property type="match status" value="1"/>
</dbReference>
<keyword evidence="4" id="KW-1185">Reference proteome</keyword>
<dbReference type="RefSeq" id="WP_306982268.1">
    <property type="nucleotide sequence ID" value="NZ_JAUSUA010000002.1"/>
</dbReference>
<evidence type="ECO:0000313" key="4">
    <source>
        <dbReference type="Proteomes" id="UP001225034"/>
    </source>
</evidence>
<dbReference type="PANTHER" id="PTHR31302">
    <property type="entry name" value="TRANSMEMBRANE PROTEIN WITH METALLOPHOSPHOESTERASE DOMAIN-RELATED"/>
    <property type="match status" value="1"/>
</dbReference>
<feature type="domain" description="Calcineurin-like phosphoesterase" evidence="2">
    <location>
        <begin position="154"/>
        <end position="322"/>
    </location>
</feature>
<evidence type="ECO:0000259" key="2">
    <source>
        <dbReference type="Pfam" id="PF00149"/>
    </source>
</evidence>
<accession>A0ABT9YH63</accession>
<reference evidence="3 4" key="1">
    <citation type="submission" date="2023-07" db="EMBL/GenBank/DDBJ databases">
        <title>Genomic Encyclopedia of Type Strains, Phase IV (KMG-IV): sequencing the most valuable type-strain genomes for metagenomic binning, comparative biology and taxonomic classification.</title>
        <authorList>
            <person name="Goeker M."/>
        </authorList>
    </citation>
    <scope>NUCLEOTIDE SEQUENCE [LARGE SCALE GENOMIC DNA]</scope>
    <source>
        <strain evidence="3 4">DSM 19154</strain>
    </source>
</reference>
<sequence>MKSLRGIISVVLGLVLYAGINLYIGWHGAIWMKSLGVTGTGSMTLFWVLLAIVSFAYILAQGIKGPIGRLLKVVGSFYFAILQYAILFLPVLDLGLWCLSLAGFTVSEHVTWIGTIVLIGFALLLIWGSRNNWSTVVRPYSLTVKKAASERSQLRIMVASDIHLGNIIGNRFLKNLIKKTEEIKPDLILIPGDLLDGDIEPFKRNQMAETLRSLKAPLGVYAVLGNHEYYGGAVEEFIELVEGAGIKMLQDEAIEIDDTFYIVGRKDKTAEGSRYGGRKSVHDLLAPLSQHKPILLMDHQPYHLDKAEQAGADLMLSGHTHRGQMAPNHWITSRLFELDYGYKLKGTMHALVSSGYGSWGPPIRIGSRSEVLQIDLTFVGEGEER</sequence>
<dbReference type="InterPro" id="IPR004843">
    <property type="entry name" value="Calcineurin-like_PHP"/>
</dbReference>
<comment type="caution">
    <text evidence="3">The sequence shown here is derived from an EMBL/GenBank/DDBJ whole genome shotgun (WGS) entry which is preliminary data.</text>
</comment>
<keyword evidence="1" id="KW-0812">Transmembrane</keyword>
<dbReference type="CDD" id="cd07385">
    <property type="entry name" value="MPP_YkuE_C"/>
    <property type="match status" value="1"/>
</dbReference>
<dbReference type="InterPro" id="IPR051158">
    <property type="entry name" value="Metallophosphoesterase_sf"/>
</dbReference>
<dbReference type="PANTHER" id="PTHR31302:SF0">
    <property type="entry name" value="TRANSMEMBRANE PROTEIN WITH METALLOPHOSPHOESTERASE DOMAIN"/>
    <property type="match status" value="1"/>
</dbReference>
<proteinExistence type="predicted"/>
<dbReference type="Gene3D" id="3.60.21.10">
    <property type="match status" value="1"/>
</dbReference>
<name>A0ABT9YH63_9BACI</name>
<keyword evidence="1" id="KW-1133">Transmembrane helix</keyword>